<keyword evidence="2" id="KW-0812">Transmembrane</keyword>
<keyword evidence="2" id="KW-1133">Transmembrane helix</keyword>
<dbReference type="Proteomes" id="UP000821866">
    <property type="component" value="Chromosome 6"/>
</dbReference>
<evidence type="ECO:0000313" key="4">
    <source>
        <dbReference type="Proteomes" id="UP000821866"/>
    </source>
</evidence>
<proteinExistence type="predicted"/>
<reference evidence="3" key="1">
    <citation type="journal article" date="2020" name="Cell">
        <title>Large-Scale Comparative Analyses of Tick Genomes Elucidate Their Genetic Diversity and Vector Capacities.</title>
        <authorList>
            <consortium name="Tick Genome and Microbiome Consortium (TIGMIC)"/>
            <person name="Jia N."/>
            <person name="Wang J."/>
            <person name="Shi W."/>
            <person name="Du L."/>
            <person name="Sun Y."/>
            <person name="Zhan W."/>
            <person name="Jiang J.F."/>
            <person name="Wang Q."/>
            <person name="Zhang B."/>
            <person name="Ji P."/>
            <person name="Bell-Sakyi L."/>
            <person name="Cui X.M."/>
            <person name="Yuan T.T."/>
            <person name="Jiang B.G."/>
            <person name="Yang W.F."/>
            <person name="Lam T.T."/>
            <person name="Chang Q.C."/>
            <person name="Ding S.J."/>
            <person name="Wang X.J."/>
            <person name="Zhu J.G."/>
            <person name="Ruan X.D."/>
            <person name="Zhao L."/>
            <person name="Wei J.T."/>
            <person name="Ye R.Z."/>
            <person name="Que T.C."/>
            <person name="Du C.H."/>
            <person name="Zhou Y.H."/>
            <person name="Cheng J.X."/>
            <person name="Dai P.F."/>
            <person name="Guo W.B."/>
            <person name="Han X.H."/>
            <person name="Huang E.J."/>
            <person name="Li L.F."/>
            <person name="Wei W."/>
            <person name="Gao Y.C."/>
            <person name="Liu J.Z."/>
            <person name="Shao H.Z."/>
            <person name="Wang X."/>
            <person name="Wang C.C."/>
            <person name="Yang T.C."/>
            <person name="Huo Q.B."/>
            <person name="Li W."/>
            <person name="Chen H.Y."/>
            <person name="Chen S.E."/>
            <person name="Zhou L.G."/>
            <person name="Ni X.B."/>
            <person name="Tian J.H."/>
            <person name="Sheng Y."/>
            <person name="Liu T."/>
            <person name="Pan Y.S."/>
            <person name="Xia L.Y."/>
            <person name="Li J."/>
            <person name="Zhao F."/>
            <person name="Cao W.C."/>
        </authorList>
    </citation>
    <scope>NUCLEOTIDE SEQUENCE</scope>
    <source>
        <strain evidence="3">Rmic-2018</strain>
    </source>
</reference>
<evidence type="ECO:0000313" key="3">
    <source>
        <dbReference type="EMBL" id="KAH8023481.1"/>
    </source>
</evidence>
<dbReference type="EMBL" id="JABSTU010000008">
    <property type="protein sequence ID" value="KAH8023481.1"/>
    <property type="molecule type" value="Genomic_DNA"/>
</dbReference>
<feature type="transmembrane region" description="Helical" evidence="2">
    <location>
        <begin position="426"/>
        <end position="456"/>
    </location>
</feature>
<feature type="region of interest" description="Disordered" evidence="1">
    <location>
        <begin position="471"/>
        <end position="490"/>
    </location>
</feature>
<comment type="caution">
    <text evidence="3">The sequence shown here is derived from an EMBL/GenBank/DDBJ whole genome shotgun (WGS) entry which is preliminary data.</text>
</comment>
<organism evidence="3 4">
    <name type="scientific">Rhipicephalus microplus</name>
    <name type="common">Cattle tick</name>
    <name type="synonym">Boophilus microplus</name>
    <dbReference type="NCBI Taxonomy" id="6941"/>
    <lineage>
        <taxon>Eukaryota</taxon>
        <taxon>Metazoa</taxon>
        <taxon>Ecdysozoa</taxon>
        <taxon>Arthropoda</taxon>
        <taxon>Chelicerata</taxon>
        <taxon>Arachnida</taxon>
        <taxon>Acari</taxon>
        <taxon>Parasitiformes</taxon>
        <taxon>Ixodida</taxon>
        <taxon>Ixodoidea</taxon>
        <taxon>Ixodidae</taxon>
        <taxon>Rhipicephalinae</taxon>
        <taxon>Rhipicephalus</taxon>
        <taxon>Boophilus</taxon>
    </lineage>
</organism>
<feature type="transmembrane region" description="Helical" evidence="2">
    <location>
        <begin position="77"/>
        <end position="100"/>
    </location>
</feature>
<name>A0A9J6DN78_RHIMP</name>
<gene>
    <name evidence="3" type="ORF">HPB51_014730</name>
</gene>
<feature type="transmembrane region" description="Helical" evidence="2">
    <location>
        <begin position="112"/>
        <end position="137"/>
    </location>
</feature>
<keyword evidence="4" id="KW-1185">Reference proteome</keyword>
<dbReference type="VEuPathDB" id="VectorBase:LOC119186404"/>
<feature type="transmembrane region" description="Helical" evidence="2">
    <location>
        <begin position="268"/>
        <end position="290"/>
    </location>
</feature>
<keyword evidence="2" id="KW-0472">Membrane</keyword>
<protein>
    <submittedName>
        <fullName evidence="3">Uncharacterized protein</fullName>
    </submittedName>
</protein>
<accession>A0A9J6DN78</accession>
<sequence>MATSPGVKKNVSILEVLELDYSDGGSSPWFNRKGRSVLAGLTTRPQDADLFVELARDGSMSTLIDFLDTGQPSVSRVALWCYILLGLVFLLVFVILPLAAFGLRRLSAKVGLIAWLCFEVMLLVCTLVSLICLLTMIGSWYGMHDSLAGKAPDAYDWTFQLLKNYTNVTFRELKKGSSPQVQKKLDLDNTTTMNGIEWMAGNISAWEDNYGGHEALKHLLVGWLSIFQMTILAIALAAALASALLACATWSRRQKAIEDGESSPVPTALIIMASAVLLFVYVAVALPMIARWLPVCVLGETYVCAPYRDDALVVLDDGVSRVWPVANRPDPFCRLVPSVLVSKCSTKNAAGLMQLPSCSGVGTNKSIKAIHHYTEVELLALPKMPSKKRSTSKQTAKKVVGDCYYPYKILDTDMASVCPLFTDELLAYWMALVISAVFCMIGALAAAVVAIIFLAIGEEKEVQEVRKVVRKRRIKKRKKKSPPPPPEPIQLEVKVPVPVPVMVPRMRRPRRNHHCKTGPGIILVSTPGCSHPQPSAPAAIMAAAPLTACPVSATPAMAPLAVPVAASPAVTCRSTQSVAMLGRECCGCTGTRGAESATAFSATNVSAYAPRPNVVLTSPQAAFFPPVLQRSLPLMRRSRALLPAGFPLLPSARLVQRVMSVPHSRDTRRVAYATWNGN</sequence>
<reference evidence="3" key="2">
    <citation type="submission" date="2021-09" db="EMBL/GenBank/DDBJ databases">
        <authorList>
            <person name="Jia N."/>
            <person name="Wang J."/>
            <person name="Shi W."/>
            <person name="Du L."/>
            <person name="Sun Y."/>
            <person name="Zhan W."/>
            <person name="Jiang J."/>
            <person name="Wang Q."/>
            <person name="Zhang B."/>
            <person name="Ji P."/>
            <person name="Sakyi L.B."/>
            <person name="Cui X."/>
            <person name="Yuan T."/>
            <person name="Jiang B."/>
            <person name="Yang W."/>
            <person name="Lam T.T.-Y."/>
            <person name="Chang Q."/>
            <person name="Ding S."/>
            <person name="Wang X."/>
            <person name="Zhu J."/>
            <person name="Ruan X."/>
            <person name="Zhao L."/>
            <person name="Wei J."/>
            <person name="Que T."/>
            <person name="Du C."/>
            <person name="Cheng J."/>
            <person name="Dai P."/>
            <person name="Han X."/>
            <person name="Huang E."/>
            <person name="Gao Y."/>
            <person name="Liu J."/>
            <person name="Shao H."/>
            <person name="Ye R."/>
            <person name="Li L."/>
            <person name="Wei W."/>
            <person name="Wang X."/>
            <person name="Wang C."/>
            <person name="Huo Q."/>
            <person name="Li W."/>
            <person name="Guo W."/>
            <person name="Chen H."/>
            <person name="Chen S."/>
            <person name="Zhou L."/>
            <person name="Zhou L."/>
            <person name="Ni X."/>
            <person name="Tian J."/>
            <person name="Zhou Y."/>
            <person name="Sheng Y."/>
            <person name="Liu T."/>
            <person name="Pan Y."/>
            <person name="Xia L."/>
            <person name="Li J."/>
            <person name="Zhao F."/>
            <person name="Cao W."/>
        </authorList>
    </citation>
    <scope>NUCLEOTIDE SEQUENCE</scope>
    <source>
        <strain evidence="3">Rmic-2018</strain>
        <tissue evidence="3">Larvae</tissue>
    </source>
</reference>
<dbReference type="AlphaFoldDB" id="A0A9J6DN78"/>
<feature type="compositionally biased region" description="Basic residues" evidence="1">
    <location>
        <begin position="471"/>
        <end position="481"/>
    </location>
</feature>
<evidence type="ECO:0000256" key="2">
    <source>
        <dbReference type="SAM" id="Phobius"/>
    </source>
</evidence>
<feature type="transmembrane region" description="Helical" evidence="2">
    <location>
        <begin position="226"/>
        <end position="247"/>
    </location>
</feature>
<evidence type="ECO:0000256" key="1">
    <source>
        <dbReference type="SAM" id="MobiDB-lite"/>
    </source>
</evidence>